<evidence type="ECO:0000256" key="3">
    <source>
        <dbReference type="ARBA" id="ARBA00022989"/>
    </source>
</evidence>
<dbReference type="Proteomes" id="UP001595817">
    <property type="component" value="Unassembled WGS sequence"/>
</dbReference>
<dbReference type="HAMAP" id="MF_01536">
    <property type="entry name" value="UPF0344"/>
    <property type="match status" value="1"/>
</dbReference>
<evidence type="ECO:0000256" key="4">
    <source>
        <dbReference type="ARBA" id="ARBA00023136"/>
    </source>
</evidence>
<feature type="transmembrane region" description="Helical" evidence="5">
    <location>
        <begin position="63"/>
        <end position="81"/>
    </location>
</feature>
<evidence type="ECO:0000313" key="6">
    <source>
        <dbReference type="EMBL" id="MFC4409518.1"/>
    </source>
</evidence>
<evidence type="ECO:0000256" key="5">
    <source>
        <dbReference type="HAMAP-Rule" id="MF_01536"/>
    </source>
</evidence>
<dbReference type="RefSeq" id="WP_378152351.1">
    <property type="nucleotide sequence ID" value="NZ_JBHSEC010000003.1"/>
</dbReference>
<comment type="similarity">
    <text evidence="5">Belongs to the UPF0344 family.</text>
</comment>
<keyword evidence="4 5" id="KW-0472">Membrane</keyword>
<comment type="caution">
    <text evidence="6">The sequence shown here is derived from an EMBL/GenBank/DDBJ whole genome shotgun (WGS) entry which is preliminary data.</text>
</comment>
<keyword evidence="1 5" id="KW-1003">Cell membrane</keyword>
<dbReference type="Pfam" id="PF07457">
    <property type="entry name" value="DUF1516"/>
    <property type="match status" value="1"/>
</dbReference>
<sequence length="115" mass="13007">MTTHFHIFTWVVGIILFFVAYFMPADAKAQKIVHMITRLFYVLIVISGALLFFKFSAHDPAQYGVKFLLGLLTIGMAEMALVRKKKGKPSTMFLILFIVFLVLTVGMGIHLPIGW</sequence>
<protein>
    <recommendedName>
        <fullName evidence="5">UPF0344 protein ACFOZY_03595</fullName>
    </recommendedName>
</protein>
<keyword evidence="7" id="KW-1185">Reference proteome</keyword>
<feature type="transmembrane region" description="Helical" evidence="5">
    <location>
        <begin position="35"/>
        <end position="57"/>
    </location>
</feature>
<evidence type="ECO:0000313" key="7">
    <source>
        <dbReference type="Proteomes" id="UP001595817"/>
    </source>
</evidence>
<evidence type="ECO:0000256" key="1">
    <source>
        <dbReference type="ARBA" id="ARBA00022475"/>
    </source>
</evidence>
<dbReference type="InterPro" id="IPR010899">
    <property type="entry name" value="UPF0344"/>
</dbReference>
<reference evidence="7" key="1">
    <citation type="journal article" date="2019" name="Int. J. Syst. Evol. Microbiol.">
        <title>The Global Catalogue of Microorganisms (GCM) 10K type strain sequencing project: providing services to taxonomists for standard genome sequencing and annotation.</title>
        <authorList>
            <consortium name="The Broad Institute Genomics Platform"/>
            <consortium name="The Broad Institute Genome Sequencing Center for Infectious Disease"/>
            <person name="Wu L."/>
            <person name="Ma J."/>
        </authorList>
    </citation>
    <scope>NUCLEOTIDE SEQUENCE [LARGE SCALE GENOMIC DNA]</scope>
    <source>
        <strain evidence="7">CCUG 59778</strain>
    </source>
</reference>
<name>A0ABV8X2K6_9LACT</name>
<dbReference type="EMBL" id="JBHSEC010000003">
    <property type="protein sequence ID" value="MFC4409518.1"/>
    <property type="molecule type" value="Genomic_DNA"/>
</dbReference>
<comment type="subcellular location">
    <subcellularLocation>
        <location evidence="5">Cell membrane</location>
        <topology evidence="5">Multi-pass membrane protein</topology>
    </subcellularLocation>
</comment>
<keyword evidence="2 5" id="KW-0812">Transmembrane</keyword>
<feature type="transmembrane region" description="Helical" evidence="5">
    <location>
        <begin position="6"/>
        <end position="23"/>
    </location>
</feature>
<organism evidence="6 7">
    <name type="scientific">Chungangia koreensis</name>
    <dbReference type="NCBI Taxonomy" id="752657"/>
    <lineage>
        <taxon>Bacteria</taxon>
        <taxon>Bacillati</taxon>
        <taxon>Bacillota</taxon>
        <taxon>Bacilli</taxon>
        <taxon>Lactobacillales</taxon>
        <taxon>Chungangia</taxon>
    </lineage>
</organism>
<evidence type="ECO:0000256" key="2">
    <source>
        <dbReference type="ARBA" id="ARBA00022692"/>
    </source>
</evidence>
<keyword evidence="3 5" id="KW-1133">Transmembrane helix</keyword>
<feature type="transmembrane region" description="Helical" evidence="5">
    <location>
        <begin position="93"/>
        <end position="113"/>
    </location>
</feature>
<gene>
    <name evidence="6" type="ORF">ACFOZY_03595</name>
</gene>
<proteinExistence type="inferred from homology"/>
<accession>A0ABV8X2K6</accession>